<reference evidence="1 2" key="1">
    <citation type="submission" date="2024-10" db="EMBL/GenBank/DDBJ databases">
        <title>The Natural Products Discovery Center: Release of the First 8490 Sequenced Strains for Exploring Actinobacteria Biosynthetic Diversity.</title>
        <authorList>
            <person name="Kalkreuter E."/>
            <person name="Kautsar S.A."/>
            <person name="Yang D."/>
            <person name="Bader C.D."/>
            <person name="Teijaro C.N."/>
            <person name="Fluegel L."/>
            <person name="Davis C.M."/>
            <person name="Simpson J.R."/>
            <person name="Lauterbach L."/>
            <person name="Steele A.D."/>
            <person name="Gui C."/>
            <person name="Meng S."/>
            <person name="Li G."/>
            <person name="Viehrig K."/>
            <person name="Ye F."/>
            <person name="Su P."/>
            <person name="Kiefer A.F."/>
            <person name="Nichols A."/>
            <person name="Cepeda A.J."/>
            <person name="Yan W."/>
            <person name="Fan B."/>
            <person name="Jiang Y."/>
            <person name="Adhikari A."/>
            <person name="Zheng C.-J."/>
            <person name="Schuster L."/>
            <person name="Cowan T.M."/>
            <person name="Smanski M.J."/>
            <person name="Chevrette M.G."/>
            <person name="De Carvalho L.P.S."/>
            <person name="Shen B."/>
        </authorList>
    </citation>
    <scope>NUCLEOTIDE SEQUENCE [LARGE SCALE GENOMIC DNA]</scope>
    <source>
        <strain evidence="1 2">NPDC048229</strain>
    </source>
</reference>
<accession>A0ABW7BNX4</accession>
<evidence type="ECO:0000313" key="1">
    <source>
        <dbReference type="EMBL" id="MFG3188105.1"/>
    </source>
</evidence>
<name>A0ABW7BNX4_9ACTN</name>
<dbReference type="Proteomes" id="UP001604282">
    <property type="component" value="Unassembled WGS sequence"/>
</dbReference>
<dbReference type="RefSeq" id="WP_189850449.1">
    <property type="nucleotide sequence ID" value="NZ_BMVV01000011.1"/>
</dbReference>
<sequence length="164" mass="17939">MSSDVQEFVDQYRRGNEGRDPFDDCLLRAGGIASWGYDEGHSEFLSTAIAEAMRLAMARGRVMSVADLRIDAARDEGSRRAGTRAVPGSEDWPAPVGQGARSWNRLFLDSGPEEIRLHMGRAEGVLAEFCVEMQERHPGVPSTFGTATRKFVNPVTGATFYGIA</sequence>
<evidence type="ECO:0000313" key="2">
    <source>
        <dbReference type="Proteomes" id="UP001604282"/>
    </source>
</evidence>
<dbReference type="EMBL" id="JBICZW010000002">
    <property type="protein sequence ID" value="MFG3188105.1"/>
    <property type="molecule type" value="Genomic_DNA"/>
</dbReference>
<protein>
    <submittedName>
        <fullName evidence="1">Uncharacterized protein</fullName>
    </submittedName>
</protein>
<organism evidence="1 2">
    <name type="scientific">Streptomyces omiyaensis</name>
    <dbReference type="NCBI Taxonomy" id="68247"/>
    <lineage>
        <taxon>Bacteria</taxon>
        <taxon>Bacillati</taxon>
        <taxon>Actinomycetota</taxon>
        <taxon>Actinomycetes</taxon>
        <taxon>Kitasatosporales</taxon>
        <taxon>Streptomycetaceae</taxon>
        <taxon>Streptomyces</taxon>
    </lineage>
</organism>
<proteinExistence type="predicted"/>
<keyword evidence="2" id="KW-1185">Reference proteome</keyword>
<gene>
    <name evidence="1" type="ORF">ACGFYS_04130</name>
</gene>
<comment type="caution">
    <text evidence="1">The sequence shown here is derived from an EMBL/GenBank/DDBJ whole genome shotgun (WGS) entry which is preliminary data.</text>
</comment>